<dbReference type="Gene3D" id="3.40.630.30">
    <property type="match status" value="1"/>
</dbReference>
<dbReference type="GO" id="GO:0031416">
    <property type="term" value="C:NatB complex"/>
    <property type="evidence" value="ECO:0007669"/>
    <property type="project" value="TreeGrafter"/>
</dbReference>
<gene>
    <name evidence="4" type="ORF">NEQG_00348</name>
</gene>
<dbReference type="HOGENOM" id="CLU_013985_7_1_1"/>
<keyword evidence="2" id="KW-0012">Acyltransferase</keyword>
<dbReference type="OrthoDB" id="10264728at2759"/>
<dbReference type="PANTHER" id="PTHR45910">
    <property type="entry name" value="N-ALPHA-ACETYLTRANSFERASE 20"/>
    <property type="match status" value="1"/>
</dbReference>
<reference evidence="4" key="1">
    <citation type="submission" date="2011-01" db="EMBL/GenBank/DDBJ databases">
        <title>The Genome Sequence of Nematocida parisii strain ERTm3.</title>
        <authorList>
            <consortium name="The Broad Institute Genome Sequencing Platform"/>
            <consortium name="The Broad Institute Genome Sequencing Center for Infectious Disease"/>
            <person name="Cuomo C."/>
            <person name="Troemel E."/>
            <person name="Young S.K."/>
            <person name="Zeng Q."/>
            <person name="Gargeya S."/>
            <person name="Fitzgerald M."/>
            <person name="Haas B."/>
            <person name="Abouelleil A."/>
            <person name="Alvarado L."/>
            <person name="Arachchi H.M."/>
            <person name="Berlin A."/>
            <person name="Chapman S.B."/>
            <person name="Gearin G."/>
            <person name="Goldberg J."/>
            <person name="Griggs A."/>
            <person name="Gujja S."/>
            <person name="Hansen M."/>
            <person name="Heiman D."/>
            <person name="Howarth C."/>
            <person name="Larimer J."/>
            <person name="Lui A."/>
            <person name="MacDonald P.J.P."/>
            <person name="McCowen C."/>
            <person name="Montmayeur A."/>
            <person name="Murphy C."/>
            <person name="Neiman D."/>
            <person name="Pearson M."/>
            <person name="Priest M."/>
            <person name="Roberts A."/>
            <person name="Saif S."/>
            <person name="Shea T."/>
            <person name="Sisk P."/>
            <person name="Stolte C."/>
            <person name="Sykes S."/>
            <person name="Wortman J."/>
            <person name="Nusbaum C."/>
            <person name="Birren B."/>
        </authorList>
    </citation>
    <scope>NUCLEOTIDE SEQUENCE</scope>
    <source>
        <strain evidence="4">ERTm3</strain>
    </source>
</reference>
<dbReference type="GO" id="GO:0004596">
    <property type="term" value="F:protein-N-terminal amino-acid acetyltransferase activity"/>
    <property type="evidence" value="ECO:0007669"/>
    <property type="project" value="TreeGrafter"/>
</dbReference>
<evidence type="ECO:0000313" key="5">
    <source>
        <dbReference type="Proteomes" id="UP000002872"/>
    </source>
</evidence>
<dbReference type="InParanoid" id="I3EK31"/>
<dbReference type="Pfam" id="PF00583">
    <property type="entry name" value="Acetyltransf_1"/>
    <property type="match status" value="1"/>
</dbReference>
<organism evidence="4 5">
    <name type="scientific">Nematocida parisii (strain ERTm3)</name>
    <name type="common">Nematode killer fungus</name>
    <dbReference type="NCBI Taxonomy" id="935791"/>
    <lineage>
        <taxon>Eukaryota</taxon>
        <taxon>Fungi</taxon>
        <taxon>Fungi incertae sedis</taxon>
        <taxon>Microsporidia</taxon>
        <taxon>Nematocida</taxon>
    </lineage>
</organism>
<dbReference type="InterPro" id="IPR000182">
    <property type="entry name" value="GNAT_dom"/>
</dbReference>
<keyword evidence="5" id="KW-1185">Reference proteome</keyword>
<dbReference type="SUPFAM" id="SSF55729">
    <property type="entry name" value="Acyl-CoA N-acyltransferases (Nat)"/>
    <property type="match status" value="1"/>
</dbReference>
<sequence length="153" mass="17700">MLVYKEFTALDLLDLNLPNLDENTCSFSPDFYLRYLSNHSDYCLSVSSSGNAIGYIIGNYGTYKDTKALYSHVTALSISQEFRRHGIGRNLLQMYDLNAKKGKSKFIDLFVRVSNNVAVNFYKKCGYVVHKTIEKYYTEPEEDAYDMRKYTTE</sequence>
<evidence type="ECO:0000259" key="3">
    <source>
        <dbReference type="PROSITE" id="PS51186"/>
    </source>
</evidence>
<dbReference type="AlphaFoldDB" id="I3EK31"/>
<name>I3EK31_NEMP3</name>
<dbReference type="Proteomes" id="UP000002872">
    <property type="component" value="Unassembled WGS sequence"/>
</dbReference>
<proteinExistence type="predicted"/>
<evidence type="ECO:0000313" key="4">
    <source>
        <dbReference type="EMBL" id="EIJ89578.1"/>
    </source>
</evidence>
<dbReference type="InterPro" id="IPR051646">
    <property type="entry name" value="NatB_acetyltransferase_subunit"/>
</dbReference>
<dbReference type="FunCoup" id="I3EK31">
    <property type="interactions" value="166"/>
</dbReference>
<keyword evidence="1" id="KW-0808">Transferase</keyword>
<dbReference type="EMBL" id="GL870876">
    <property type="protein sequence ID" value="EIJ89578.1"/>
    <property type="molecule type" value="Genomic_DNA"/>
</dbReference>
<evidence type="ECO:0000256" key="2">
    <source>
        <dbReference type="ARBA" id="ARBA00023315"/>
    </source>
</evidence>
<evidence type="ECO:0000256" key="1">
    <source>
        <dbReference type="ARBA" id="ARBA00022679"/>
    </source>
</evidence>
<dbReference type="InterPro" id="IPR016181">
    <property type="entry name" value="Acyl_CoA_acyltransferase"/>
</dbReference>
<feature type="domain" description="N-acetyltransferase" evidence="3">
    <location>
        <begin position="2"/>
        <end position="152"/>
    </location>
</feature>
<protein>
    <recommendedName>
        <fullName evidence="3">N-acetyltransferase domain-containing protein</fullName>
    </recommendedName>
</protein>
<dbReference type="VEuPathDB" id="MicrosporidiaDB:NEQG_00348"/>
<dbReference type="PANTHER" id="PTHR45910:SF1">
    <property type="entry name" value="N-ALPHA-ACETYLTRANSFERASE 20"/>
    <property type="match status" value="1"/>
</dbReference>
<dbReference type="OMA" id="DAHDMRK"/>
<dbReference type="CDD" id="cd04301">
    <property type="entry name" value="NAT_SF"/>
    <property type="match status" value="1"/>
</dbReference>
<dbReference type="PROSITE" id="PS51186">
    <property type="entry name" value="GNAT"/>
    <property type="match status" value="1"/>
</dbReference>
<accession>I3EK31</accession>